<feature type="domain" description="MIOS-like alpha-solenoid" evidence="6">
    <location>
        <begin position="917"/>
        <end position="970"/>
    </location>
</feature>
<feature type="domain" description="GATOR2 complex protein MIO zinc-ribbon like" evidence="5">
    <location>
        <begin position="1199"/>
        <end position="1232"/>
    </location>
</feature>
<dbReference type="PANTHER" id="PTHR16453">
    <property type="entry name" value="WD40 DOMAIN-CONTAINING PROTEIN MIO FAMILY MEMBER"/>
    <property type="match status" value="1"/>
</dbReference>
<evidence type="ECO:0000256" key="3">
    <source>
        <dbReference type="ARBA" id="ARBA00022737"/>
    </source>
</evidence>
<feature type="domain" description="MIOS-like alpha-solenoid" evidence="6">
    <location>
        <begin position="720"/>
        <end position="853"/>
    </location>
</feature>
<dbReference type="PANTHER" id="PTHR16453:SF9">
    <property type="entry name" value="GATOR COMPLEX PROTEIN MIOS"/>
    <property type="match status" value="1"/>
</dbReference>
<feature type="compositionally biased region" description="Low complexity" evidence="4">
    <location>
        <begin position="1095"/>
        <end position="1115"/>
    </location>
</feature>
<sequence length="1429" mass="150494">MLAVGQQTGRVSLVRLSSFSGLASSANHTGTSISVTSPSQRPLVELQPRHARTCNAVSFCPSDPRFLAAGFDKVRNDSGLYVWDVEHGGESTWGTSNIASWSATAARRFDSLSEDEVSSVGVQPELAAPTASRPLSIVGVPTHPSSLHPPRSATPTTTPTSPPPPRGPQATFAPAESLNSLAWLPTLPHRLATGAGGKHLRLYDLRQGSGAAPSAAVATRHVAGVCFDPRRPYVMASYAEGLEGGIRVWDLRRLGEPVVGVACPTEWKQGVAQIGWCGDRAGILAGSGMNSPVVKIWDVVESVELKKYAFGASGATGDDSTGAEDGETLEMGSEQSATLASIVSGGVLGSSTGGLKDNPSSAGSRAPSTNPVVWRVRSTKTGYGTPVTCFAFVPGPVPVRVAVSGIVAYSSAPITAPVLPPAPPPPLPPAFSPLPPQSVDEAAHRLILITTNTGVQQHQPQHTSGNSVVGNTNTSGSTTVATLNVHSASRPSLLKSASQNRLSNLTSTSITSTNLGATRSVTSTRSSPSPRRPSPIRTQTFVLGQPTLPSIYSIASGDPSERIEVIELRESLKIVWDPLGGLAWSGGRSIAVVGAGEMLRVGGGWTAGASSERTTGTPGEGRRSAPGTISVSARRNTAALAITLPHGVLLHRDIYDVAFVIRARALRGYGMDPEKNVELFVRERAETKAQWREREADRIAPLGRKSNSPWSRTWSDDVTAKELRNVWEWVATAKQLVASGKAVIEGRELGFNGVAAVMEDALLTESGSRQTSNNLEPYRRVALAMCGWGSPDPSEPDRDRDELERVLQGMEERKEWEKAAGWSLFRGGGLARAVKSLNNSGSERLRLVGTALAAAAAGSKLPNELVNGVLVPGGPVSSGALSTRGNKSGGWYDGMASPSNLSRPSPASSSPSGAPLQALWREMFGGLAKDLTDAYLRAMFSLIAKDGDWNGVLNEQGISLRDRIGVALRFLNNKELGQFIRRTTYKMMSWGNLEGLLLTGLQPAGIELLEKYVDKTGDVQTAALLGSVVVPGRFADPRVDEWVENYRCLLDRFQFYHQRAHFDISRGRFISGEAYLPSSAPLSILPRTASSTSFFSGGKPSSSGNSSLTPGSAPVQMPPTPQQLLPQLPPLSALARRYLDVPPQVALKCTYCSNSLQHTTAIFGMGNGLPGGAGIGSGIQIAFGKENGKLLAGQPGTVGATANMKDVRHTVCPHCKKPLPRCAVCELPMGTPHDTVRYAATSHVGATPTVIGSSLAGHGSHSSHGSIVSGSILQPGSGPTYVGLGAGLDIPRSVSPSGSPTTGEEGSIGTYSMTLSPRMSRKGSYQVDSVIGTPTTGSYIPKRMATMGERLDSVHVPSEADGMDGESVFSGRERDDTGSDVRGAAGAIDMWFTWCQKCGHGGHAGHIVAWFKRHAECPVADCDCWCSGV</sequence>
<feature type="region of interest" description="Disordered" evidence="4">
    <location>
        <begin position="131"/>
        <end position="172"/>
    </location>
</feature>
<keyword evidence="2" id="KW-0853">WD repeat</keyword>
<dbReference type="InterPro" id="IPR036322">
    <property type="entry name" value="WD40_repeat_dom_sf"/>
</dbReference>
<comment type="similarity">
    <text evidence="1">Belongs to the WD repeat mio family.</text>
</comment>
<feature type="compositionally biased region" description="Polar residues" evidence="4">
    <location>
        <begin position="608"/>
        <end position="617"/>
    </location>
</feature>
<protein>
    <submittedName>
        <fullName evidence="7">Uncharacterized protein</fullName>
    </submittedName>
</protein>
<feature type="region of interest" description="Disordered" evidence="4">
    <location>
        <begin position="316"/>
        <end position="335"/>
    </location>
</feature>
<feature type="compositionally biased region" description="Low complexity" evidence="4">
    <location>
        <begin position="896"/>
        <end position="913"/>
    </location>
</feature>
<dbReference type="GO" id="GO:1904263">
    <property type="term" value="P:positive regulation of TORC1 signaling"/>
    <property type="evidence" value="ECO:0007669"/>
    <property type="project" value="TreeGrafter"/>
</dbReference>
<evidence type="ECO:0000256" key="1">
    <source>
        <dbReference type="ARBA" id="ARBA00009713"/>
    </source>
</evidence>
<evidence type="ECO:0000259" key="5">
    <source>
        <dbReference type="Pfam" id="PF17034"/>
    </source>
</evidence>
<feature type="region of interest" description="Disordered" evidence="4">
    <location>
        <begin position="606"/>
        <end position="628"/>
    </location>
</feature>
<name>A0A139ARE7_GONPJ</name>
<dbReference type="CDD" id="cd16691">
    <property type="entry name" value="mRING-H2-C3H3C2_Mio"/>
    <property type="match status" value="1"/>
</dbReference>
<feature type="region of interest" description="Disordered" evidence="4">
    <location>
        <begin position="454"/>
        <end position="477"/>
    </location>
</feature>
<keyword evidence="3" id="KW-0677">Repeat</keyword>
<feature type="region of interest" description="Disordered" evidence="4">
    <location>
        <begin position="495"/>
        <end position="539"/>
    </location>
</feature>
<dbReference type="Gene3D" id="2.130.10.10">
    <property type="entry name" value="YVTN repeat-like/Quinoprotein amine dehydrogenase"/>
    <property type="match status" value="1"/>
</dbReference>
<proteinExistence type="inferred from homology"/>
<evidence type="ECO:0000256" key="4">
    <source>
        <dbReference type="SAM" id="MobiDB-lite"/>
    </source>
</evidence>
<dbReference type="InterPro" id="IPR015943">
    <property type="entry name" value="WD40/YVTN_repeat-like_dom_sf"/>
</dbReference>
<dbReference type="OrthoDB" id="341486at2759"/>
<evidence type="ECO:0000256" key="2">
    <source>
        <dbReference type="ARBA" id="ARBA00022574"/>
    </source>
</evidence>
<feature type="region of interest" description="Disordered" evidence="4">
    <location>
        <begin position="1356"/>
        <end position="1381"/>
    </location>
</feature>
<dbReference type="Pfam" id="PF21719">
    <property type="entry name" value="MIOS_a-sol"/>
    <property type="match status" value="2"/>
</dbReference>
<feature type="compositionally biased region" description="Low complexity" evidence="4">
    <location>
        <begin position="500"/>
        <end position="529"/>
    </location>
</feature>
<dbReference type="SUPFAM" id="SSF50978">
    <property type="entry name" value="WD40 repeat-like"/>
    <property type="match status" value="1"/>
</dbReference>
<dbReference type="STRING" id="1344416.A0A139ARE7"/>
<organism evidence="7 8">
    <name type="scientific">Gonapodya prolifera (strain JEL478)</name>
    <name type="common">Monoblepharis prolifera</name>
    <dbReference type="NCBI Taxonomy" id="1344416"/>
    <lineage>
        <taxon>Eukaryota</taxon>
        <taxon>Fungi</taxon>
        <taxon>Fungi incertae sedis</taxon>
        <taxon>Chytridiomycota</taxon>
        <taxon>Chytridiomycota incertae sedis</taxon>
        <taxon>Monoblepharidomycetes</taxon>
        <taxon>Monoblepharidales</taxon>
        <taxon>Gonapodyaceae</taxon>
        <taxon>Gonapodya</taxon>
    </lineage>
</organism>
<feature type="region of interest" description="Disordered" evidence="4">
    <location>
        <begin position="1293"/>
        <end position="1315"/>
    </location>
</feature>
<dbReference type="InterPro" id="IPR001680">
    <property type="entry name" value="WD40_rpt"/>
</dbReference>
<feature type="region of interest" description="Disordered" evidence="4">
    <location>
        <begin position="350"/>
        <end position="369"/>
    </location>
</feature>
<evidence type="ECO:0000313" key="7">
    <source>
        <dbReference type="EMBL" id="KXS19318.1"/>
    </source>
</evidence>
<dbReference type="Pfam" id="PF17034">
    <property type="entry name" value="zinc_ribbon_16"/>
    <property type="match status" value="2"/>
</dbReference>
<accession>A0A139ARE7</accession>
<feature type="domain" description="GATOR2 complex protein MIO zinc-ribbon like" evidence="5">
    <location>
        <begin position="1379"/>
        <end position="1427"/>
    </location>
</feature>
<dbReference type="Pfam" id="PF21720">
    <property type="entry name" value="MIOS_WD40"/>
    <property type="match status" value="1"/>
</dbReference>
<feature type="compositionally biased region" description="Polar residues" evidence="4">
    <location>
        <begin position="358"/>
        <end position="369"/>
    </location>
</feature>
<feature type="region of interest" description="Disordered" evidence="4">
    <location>
        <begin position="1095"/>
        <end position="1126"/>
    </location>
</feature>
<dbReference type="InterPro" id="IPR037593">
    <property type="entry name" value="MIOS/Sea4"/>
</dbReference>
<dbReference type="InterPro" id="IPR031488">
    <property type="entry name" value="Zn_ribbon_mio"/>
</dbReference>
<dbReference type="GO" id="GO:0005737">
    <property type="term" value="C:cytoplasm"/>
    <property type="evidence" value="ECO:0007669"/>
    <property type="project" value="TreeGrafter"/>
</dbReference>
<keyword evidence="8" id="KW-1185">Reference proteome</keyword>
<evidence type="ECO:0000313" key="8">
    <source>
        <dbReference type="Proteomes" id="UP000070544"/>
    </source>
</evidence>
<dbReference type="InterPro" id="IPR049092">
    <property type="entry name" value="MIOS_a-sol"/>
</dbReference>
<feature type="compositionally biased region" description="Low complexity" evidence="4">
    <location>
        <begin position="149"/>
        <end position="159"/>
    </location>
</feature>
<dbReference type="EMBL" id="KQ965739">
    <property type="protein sequence ID" value="KXS19318.1"/>
    <property type="molecule type" value="Genomic_DNA"/>
</dbReference>
<feature type="compositionally biased region" description="Polar residues" evidence="4">
    <location>
        <begin position="1294"/>
        <end position="1315"/>
    </location>
</feature>
<dbReference type="SMART" id="SM00320">
    <property type="entry name" value="WD40"/>
    <property type="match status" value="3"/>
</dbReference>
<dbReference type="Proteomes" id="UP000070544">
    <property type="component" value="Unassembled WGS sequence"/>
</dbReference>
<gene>
    <name evidence="7" type="ORF">M427DRAFT_474074</name>
</gene>
<evidence type="ECO:0000259" key="6">
    <source>
        <dbReference type="Pfam" id="PF21719"/>
    </source>
</evidence>
<feature type="region of interest" description="Disordered" evidence="4">
    <location>
        <begin position="892"/>
        <end position="913"/>
    </location>
</feature>
<reference evidence="7 8" key="1">
    <citation type="journal article" date="2015" name="Genome Biol. Evol.">
        <title>Phylogenomic analyses indicate that early fungi evolved digesting cell walls of algal ancestors of land plants.</title>
        <authorList>
            <person name="Chang Y."/>
            <person name="Wang S."/>
            <person name="Sekimoto S."/>
            <person name="Aerts A.L."/>
            <person name="Choi C."/>
            <person name="Clum A."/>
            <person name="LaButti K.M."/>
            <person name="Lindquist E.A."/>
            <person name="Yee Ngan C."/>
            <person name="Ohm R.A."/>
            <person name="Salamov A.A."/>
            <person name="Grigoriev I.V."/>
            <person name="Spatafora J.W."/>
            <person name="Berbee M.L."/>
        </authorList>
    </citation>
    <scope>NUCLEOTIDE SEQUENCE [LARGE SCALE GENOMIC DNA]</scope>
    <source>
        <strain evidence="7 8">JEL478</strain>
    </source>
</reference>